<dbReference type="Gene3D" id="2.40.50.100">
    <property type="match status" value="1"/>
</dbReference>
<evidence type="ECO:0000256" key="1">
    <source>
        <dbReference type="ARBA" id="ARBA00022448"/>
    </source>
</evidence>
<proteinExistence type="inferred from homology"/>
<feature type="domain" description="ABC transporter" evidence="8">
    <location>
        <begin position="14"/>
        <end position="242"/>
    </location>
</feature>
<keyword evidence="1 7" id="KW-0813">Transport</keyword>
<comment type="function">
    <text evidence="7">Part of the ABC transporter complex PotABCD involved in spermidine/putrescine import. Responsible for energy coupling to the transport system.</text>
</comment>
<evidence type="ECO:0000256" key="4">
    <source>
        <dbReference type="ARBA" id="ARBA00022840"/>
    </source>
</evidence>
<dbReference type="InterPro" id="IPR017871">
    <property type="entry name" value="ABC_transporter-like_CS"/>
</dbReference>
<protein>
    <recommendedName>
        <fullName evidence="7">Spermidine/putrescine import ATP-binding protein PotA</fullName>
        <ecNumber evidence="7">7.6.2.11</ecNumber>
    </recommendedName>
</protein>
<dbReference type="SUPFAM" id="SSF50331">
    <property type="entry name" value="MOP-like"/>
    <property type="match status" value="1"/>
</dbReference>
<keyword evidence="10" id="KW-1185">Reference proteome</keyword>
<dbReference type="InterPro" id="IPR013611">
    <property type="entry name" value="Transp-assoc_OB_typ2"/>
</dbReference>
<evidence type="ECO:0000256" key="7">
    <source>
        <dbReference type="RuleBase" id="RU364083"/>
    </source>
</evidence>
<comment type="similarity">
    <text evidence="7">Belongs to the ABC transporter superfamily. Spermidine/putrescine importer (TC 3.A.1.11.1) family.</text>
</comment>
<keyword evidence="5 7" id="KW-1278">Translocase</keyword>
<dbReference type="EMBL" id="JARAVY010000013">
    <property type="protein sequence ID" value="MDX2913042.1"/>
    <property type="molecule type" value="Genomic_DNA"/>
</dbReference>
<dbReference type="InterPro" id="IPR027417">
    <property type="entry name" value="P-loop_NTPase"/>
</dbReference>
<organism evidence="9 10">
    <name type="scientific">Streptomyces griseiscabiei</name>
    <dbReference type="NCBI Taxonomy" id="2993540"/>
    <lineage>
        <taxon>Bacteria</taxon>
        <taxon>Bacillati</taxon>
        <taxon>Actinomycetota</taxon>
        <taxon>Actinomycetes</taxon>
        <taxon>Kitasatosporales</taxon>
        <taxon>Streptomycetaceae</taxon>
        <taxon>Streptomyces</taxon>
    </lineage>
</organism>
<dbReference type="SMART" id="SM00382">
    <property type="entry name" value="AAA"/>
    <property type="match status" value="1"/>
</dbReference>
<keyword evidence="3 7" id="KW-0547">Nucleotide-binding</keyword>
<dbReference type="PROSITE" id="PS00211">
    <property type="entry name" value="ABC_TRANSPORTER_1"/>
    <property type="match status" value="1"/>
</dbReference>
<comment type="caution">
    <text evidence="9">The sequence shown here is derived from an EMBL/GenBank/DDBJ whole genome shotgun (WGS) entry which is preliminary data.</text>
</comment>
<evidence type="ECO:0000256" key="6">
    <source>
        <dbReference type="ARBA" id="ARBA00023136"/>
    </source>
</evidence>
<dbReference type="Pfam" id="PF08402">
    <property type="entry name" value="TOBE_2"/>
    <property type="match status" value="1"/>
</dbReference>
<dbReference type="SUPFAM" id="SSF52540">
    <property type="entry name" value="P-loop containing nucleoside triphosphate hydrolases"/>
    <property type="match status" value="1"/>
</dbReference>
<sequence>MTSKKSTAEGSGDVRLSGIGKTYGSFTAVHPLDLTVPAGSFFALLGASGCGKTTTLRMIAGLEEPSCGTVRLGDQDVTNLPPYKRPVNTVFQSYALFPHLDIFENVAFGLRRRGIKSVKKQVEEMLDLVQLGEQARKKPHQLSGGQQQRVAVARALINHPKVLLLDEPLGALDLKLRRQMQLELKRIQTEVGITFVHVTHDQEEAMTMADTVAVMNGGRVEQLGSPTDLYENPRTTFVANFLGTSNLIEAEVDSKNGGDIVLKAGDGKLVLPEARCPAPATAGGKVLVGVRPEKITLTHADDAGEIPAGRNRVTGTIAATSFIGVSTQYVIDSAVCPEFEVYVQNIDRDTRLVPGAEVVLHWNPAHTFGLDAAQDIDAGVDEGAAV</sequence>
<evidence type="ECO:0000256" key="5">
    <source>
        <dbReference type="ARBA" id="ARBA00022967"/>
    </source>
</evidence>
<gene>
    <name evidence="7" type="primary">potA</name>
    <name evidence="9" type="ORF">PV517_30780</name>
</gene>
<dbReference type="Proteomes" id="UP001271723">
    <property type="component" value="Unassembled WGS sequence"/>
</dbReference>
<dbReference type="PANTHER" id="PTHR42781">
    <property type="entry name" value="SPERMIDINE/PUTRESCINE IMPORT ATP-BINDING PROTEIN POTA"/>
    <property type="match status" value="1"/>
</dbReference>
<dbReference type="NCBIfam" id="TIGR01187">
    <property type="entry name" value="potA"/>
    <property type="match status" value="1"/>
</dbReference>
<keyword evidence="4 7" id="KW-0067">ATP-binding</keyword>
<reference evidence="9 10" key="1">
    <citation type="journal article" date="2023" name="Microb. Genom.">
        <title>Mesoterricola silvestris gen. nov., sp. nov., Mesoterricola sediminis sp. nov., Geothrix oryzae sp. nov., Geothrix edaphica sp. nov., Geothrix rubra sp. nov., and Geothrix limicola sp. nov., six novel members of Acidobacteriota isolated from soils.</title>
        <authorList>
            <person name="Weisberg A.J."/>
            <person name="Pearce E."/>
            <person name="Kramer C.G."/>
            <person name="Chang J.H."/>
            <person name="Clarke C.R."/>
        </authorList>
    </citation>
    <scope>NUCLEOTIDE SEQUENCE [LARGE SCALE GENOMIC DNA]</scope>
    <source>
        <strain evidence="9 10">NRRL_B-2795</strain>
    </source>
</reference>
<dbReference type="PROSITE" id="PS50893">
    <property type="entry name" value="ABC_TRANSPORTER_2"/>
    <property type="match status" value="1"/>
</dbReference>
<dbReference type="InterPro" id="IPR003593">
    <property type="entry name" value="AAA+_ATPase"/>
</dbReference>
<evidence type="ECO:0000313" key="10">
    <source>
        <dbReference type="Proteomes" id="UP001271723"/>
    </source>
</evidence>
<evidence type="ECO:0000313" key="9">
    <source>
        <dbReference type="EMBL" id="MDX2913042.1"/>
    </source>
</evidence>
<name>A0ABU4LBA3_9ACTN</name>
<dbReference type="CDD" id="cd03300">
    <property type="entry name" value="ABC_PotA_N"/>
    <property type="match status" value="1"/>
</dbReference>
<keyword evidence="2 7" id="KW-1003">Cell membrane</keyword>
<keyword evidence="6 7" id="KW-0472">Membrane</keyword>
<comment type="subunit">
    <text evidence="7">The complex is composed of two ATP-binding proteins (PotA), two transmembrane proteins (PotB and PotC) and a solute-binding protein (PotD).</text>
</comment>
<dbReference type="Gene3D" id="3.40.50.300">
    <property type="entry name" value="P-loop containing nucleotide triphosphate hydrolases"/>
    <property type="match status" value="1"/>
</dbReference>
<dbReference type="InterPro" id="IPR005893">
    <property type="entry name" value="PotA-like"/>
</dbReference>
<comment type="catalytic activity">
    <reaction evidence="7">
        <text>ATP + H2O + polyamine-[polyamine-binding protein]Side 1 = ADP + phosphate + polyamineSide 2 + [polyamine-binding protein]Side 1.</text>
        <dbReference type="EC" id="7.6.2.11"/>
    </reaction>
</comment>
<dbReference type="RefSeq" id="WP_267299377.1">
    <property type="nucleotide sequence ID" value="NZ_JAGJBZ010000002.1"/>
</dbReference>
<dbReference type="GO" id="GO:0005524">
    <property type="term" value="F:ATP binding"/>
    <property type="evidence" value="ECO:0007669"/>
    <property type="project" value="UniProtKB-KW"/>
</dbReference>
<dbReference type="Pfam" id="PF00005">
    <property type="entry name" value="ABC_tran"/>
    <property type="match status" value="1"/>
</dbReference>
<evidence type="ECO:0000259" key="8">
    <source>
        <dbReference type="PROSITE" id="PS50893"/>
    </source>
</evidence>
<dbReference type="InterPro" id="IPR008995">
    <property type="entry name" value="Mo/tungstate-bd_C_term_dom"/>
</dbReference>
<dbReference type="PANTHER" id="PTHR42781:SF4">
    <property type="entry name" value="SPERMIDINE_PUTRESCINE IMPORT ATP-BINDING PROTEIN POTA"/>
    <property type="match status" value="1"/>
</dbReference>
<dbReference type="InterPro" id="IPR003439">
    <property type="entry name" value="ABC_transporter-like_ATP-bd"/>
</dbReference>
<evidence type="ECO:0000256" key="2">
    <source>
        <dbReference type="ARBA" id="ARBA00022475"/>
    </source>
</evidence>
<evidence type="ECO:0000256" key="3">
    <source>
        <dbReference type="ARBA" id="ARBA00022741"/>
    </source>
</evidence>
<dbReference type="InterPro" id="IPR050093">
    <property type="entry name" value="ABC_SmlMolc_Importer"/>
</dbReference>
<dbReference type="InterPro" id="IPR017879">
    <property type="entry name" value="PotA_ATP-bd"/>
</dbReference>
<accession>A0ABU4LBA3</accession>
<dbReference type="EC" id="7.6.2.11" evidence="7"/>